<protein>
    <submittedName>
        <fullName evidence="2">Uncharacterized protein</fullName>
    </submittedName>
</protein>
<dbReference type="OrthoDB" id="427568at2"/>
<evidence type="ECO:0000256" key="1">
    <source>
        <dbReference type="SAM" id="Phobius"/>
    </source>
</evidence>
<accession>B7K257</accession>
<sequence>MLSATTNTTTFVRNYLILAITVMVMSSGLVESFYNPNRLSQQNRLDNYGRYISAGLVAHAQTLGR</sequence>
<keyword evidence="3" id="KW-1185">Reference proteome</keyword>
<dbReference type="STRING" id="41431.PCC8801_1122"/>
<gene>
    <name evidence="2" type="ordered locus">PCC8801_1122</name>
</gene>
<dbReference type="KEGG" id="cyp:PCC8801_1122"/>
<evidence type="ECO:0000313" key="2">
    <source>
        <dbReference type="EMBL" id="ACK65193.1"/>
    </source>
</evidence>
<reference evidence="3" key="1">
    <citation type="journal article" date="2011" name="MBio">
        <title>Novel metabolic attributes of the genus Cyanothece, comprising a group of unicellular nitrogen-fixing Cyanobacteria.</title>
        <authorList>
            <person name="Bandyopadhyay A."/>
            <person name="Elvitigala T."/>
            <person name="Welsh E."/>
            <person name="Stockel J."/>
            <person name="Liberton M."/>
            <person name="Min H."/>
            <person name="Sherman L.A."/>
            <person name="Pakrasi H.B."/>
        </authorList>
    </citation>
    <scope>NUCLEOTIDE SEQUENCE [LARGE SCALE GENOMIC DNA]</scope>
    <source>
        <strain evidence="3">PCC 8801</strain>
    </source>
</reference>
<name>B7K257_RIPO1</name>
<dbReference type="eggNOG" id="ENOG5033MGG">
    <property type="taxonomic scope" value="Bacteria"/>
</dbReference>
<dbReference type="RefSeq" id="WP_012594467.1">
    <property type="nucleotide sequence ID" value="NC_011726.1"/>
</dbReference>
<keyword evidence="1" id="KW-0472">Membrane</keyword>
<keyword evidence="1" id="KW-0812">Transmembrane</keyword>
<dbReference type="EMBL" id="CP001287">
    <property type="protein sequence ID" value="ACK65193.1"/>
    <property type="molecule type" value="Genomic_DNA"/>
</dbReference>
<dbReference type="AlphaFoldDB" id="B7K257"/>
<dbReference type="Proteomes" id="UP000008204">
    <property type="component" value="Chromosome"/>
</dbReference>
<proteinExistence type="predicted"/>
<feature type="transmembrane region" description="Helical" evidence="1">
    <location>
        <begin position="15"/>
        <end position="34"/>
    </location>
</feature>
<keyword evidence="1" id="KW-1133">Transmembrane helix</keyword>
<organism evidence="2 3">
    <name type="scientific">Rippkaea orientalis (strain PCC 8801 / RF-1)</name>
    <name type="common">Cyanothece sp. (strain PCC 8801)</name>
    <dbReference type="NCBI Taxonomy" id="41431"/>
    <lineage>
        <taxon>Bacteria</taxon>
        <taxon>Bacillati</taxon>
        <taxon>Cyanobacteriota</taxon>
        <taxon>Cyanophyceae</taxon>
        <taxon>Oscillatoriophycideae</taxon>
        <taxon>Chroococcales</taxon>
        <taxon>Aphanothecaceae</taxon>
        <taxon>Rippkaea</taxon>
        <taxon>Rippkaea orientalis</taxon>
    </lineage>
</organism>
<dbReference type="HOGENOM" id="CLU_201703_0_0_3"/>
<evidence type="ECO:0000313" key="3">
    <source>
        <dbReference type="Proteomes" id="UP000008204"/>
    </source>
</evidence>